<organism evidence="3 4">
    <name type="scientific">Dyella lutea</name>
    <dbReference type="NCBI Taxonomy" id="2950441"/>
    <lineage>
        <taxon>Bacteria</taxon>
        <taxon>Pseudomonadati</taxon>
        <taxon>Pseudomonadota</taxon>
        <taxon>Gammaproteobacteria</taxon>
        <taxon>Lysobacterales</taxon>
        <taxon>Rhodanobacteraceae</taxon>
        <taxon>Dyella</taxon>
    </lineage>
</organism>
<dbReference type="Proteomes" id="UP001204615">
    <property type="component" value="Unassembled WGS sequence"/>
</dbReference>
<evidence type="ECO:0000313" key="4">
    <source>
        <dbReference type="Proteomes" id="UP001204615"/>
    </source>
</evidence>
<dbReference type="NCBIfam" id="TIGR00035">
    <property type="entry name" value="asp_race"/>
    <property type="match status" value="1"/>
</dbReference>
<sequence>MRTIGLLGGMSWESTVPYYRLINEAVRQRLGGLHSARLLLHSVDFAEIEALQRSGDWEAAGRQLAAAARRLEVAGAELLLIGTNTMHKVAPAVEAAIGIPLLHVGDATARAVRAADIARVGLLGTRFTMEQAFYVDRLASHGLEVLVPSSAEREEVHRVIYQELCAGRFEPASRARFRQVMADLVARGAQGVILGCTEIGLLVDVGDASVPLFDTTRLHALAAVELALGG</sequence>
<dbReference type="RefSeq" id="WP_253565698.1">
    <property type="nucleotide sequence ID" value="NZ_JAMZEK010000001.1"/>
</dbReference>
<dbReference type="SUPFAM" id="SSF53681">
    <property type="entry name" value="Aspartate/glutamate racemase"/>
    <property type="match status" value="2"/>
</dbReference>
<evidence type="ECO:0000256" key="2">
    <source>
        <dbReference type="ARBA" id="ARBA00023235"/>
    </source>
</evidence>
<dbReference type="PANTHER" id="PTHR21198:SF7">
    <property type="entry name" value="ASPARTATE-GLUTAMATE RACEMASE FAMILY"/>
    <property type="match status" value="1"/>
</dbReference>
<dbReference type="InterPro" id="IPR015942">
    <property type="entry name" value="Asp/Glu/hydantoin_racemase"/>
</dbReference>
<dbReference type="EMBL" id="JAMZEK010000001">
    <property type="protein sequence ID" value="MCP1373307.1"/>
    <property type="molecule type" value="Genomic_DNA"/>
</dbReference>
<evidence type="ECO:0000256" key="1">
    <source>
        <dbReference type="ARBA" id="ARBA00007847"/>
    </source>
</evidence>
<proteinExistence type="inferred from homology"/>
<dbReference type="InterPro" id="IPR001920">
    <property type="entry name" value="Asp/Glu_race"/>
</dbReference>
<gene>
    <name evidence="3" type="ORF">NC595_04465</name>
</gene>
<protein>
    <submittedName>
        <fullName evidence="3">Aspartate/glutamate racemase family protein</fullName>
    </submittedName>
</protein>
<comment type="similarity">
    <text evidence="1">Belongs to the aspartate/glutamate racemases family.</text>
</comment>
<reference evidence="3 4" key="1">
    <citation type="submission" date="2022-06" db="EMBL/GenBank/DDBJ databases">
        <title>Dyella sp. Sa strain:Sa Genome sequencing.</title>
        <authorList>
            <person name="Park S."/>
        </authorList>
    </citation>
    <scope>NUCLEOTIDE SEQUENCE [LARGE SCALE GENOMIC DNA]</scope>
    <source>
        <strain evidence="3 4">Sa</strain>
    </source>
</reference>
<keyword evidence="4" id="KW-1185">Reference proteome</keyword>
<dbReference type="PANTHER" id="PTHR21198">
    <property type="entry name" value="GLUTAMATE RACEMASE"/>
    <property type="match status" value="1"/>
</dbReference>
<dbReference type="Gene3D" id="3.40.50.1860">
    <property type="match status" value="2"/>
</dbReference>
<comment type="caution">
    <text evidence="3">The sequence shown here is derived from an EMBL/GenBank/DDBJ whole genome shotgun (WGS) entry which is preliminary data.</text>
</comment>
<accession>A0ABT1FAI8</accession>
<name>A0ABT1FAI8_9GAMM</name>
<keyword evidence="2" id="KW-0413">Isomerase</keyword>
<dbReference type="InterPro" id="IPR004380">
    <property type="entry name" value="Asp_race"/>
</dbReference>
<dbReference type="Pfam" id="PF01177">
    <property type="entry name" value="Asp_Glu_race"/>
    <property type="match status" value="1"/>
</dbReference>
<evidence type="ECO:0000313" key="3">
    <source>
        <dbReference type="EMBL" id="MCP1373307.1"/>
    </source>
</evidence>